<feature type="transmembrane region" description="Helical" evidence="1">
    <location>
        <begin position="42"/>
        <end position="63"/>
    </location>
</feature>
<dbReference type="EMBL" id="JBHULZ010000006">
    <property type="protein sequence ID" value="MFD2696602.1"/>
    <property type="molecule type" value="Genomic_DNA"/>
</dbReference>
<proteinExistence type="predicted"/>
<reference evidence="4" key="1">
    <citation type="journal article" date="2019" name="Int. J. Syst. Evol. Microbiol.">
        <title>The Global Catalogue of Microorganisms (GCM) 10K type strain sequencing project: providing services to taxonomists for standard genome sequencing and annotation.</title>
        <authorList>
            <consortium name="The Broad Institute Genomics Platform"/>
            <consortium name="The Broad Institute Genome Sequencing Center for Infectious Disease"/>
            <person name="Wu L."/>
            <person name="Ma J."/>
        </authorList>
    </citation>
    <scope>NUCLEOTIDE SEQUENCE [LARGE SCALE GENOMIC DNA]</scope>
    <source>
        <strain evidence="4">KCTC 42255</strain>
    </source>
</reference>
<keyword evidence="4" id="KW-1185">Reference proteome</keyword>
<sequence length="68" mass="7186">MKNTLRKTTAILAFAILSLTSFKAAAQFPPGFGNNDDVDDETPAAPIDGLVALGFIAGGYLGFKKLRK</sequence>
<evidence type="ECO:0000313" key="3">
    <source>
        <dbReference type="EMBL" id="MFD2696602.1"/>
    </source>
</evidence>
<keyword evidence="2" id="KW-0732">Signal</keyword>
<dbReference type="RefSeq" id="WP_379043003.1">
    <property type="nucleotide sequence ID" value="NZ_JBHULZ010000006.1"/>
</dbReference>
<keyword evidence="1" id="KW-0472">Membrane</keyword>
<protein>
    <submittedName>
        <fullName evidence="3">Uncharacterized protein</fullName>
    </submittedName>
</protein>
<comment type="caution">
    <text evidence="3">The sequence shown here is derived from an EMBL/GenBank/DDBJ whole genome shotgun (WGS) entry which is preliminary data.</text>
</comment>
<dbReference type="Proteomes" id="UP001597357">
    <property type="component" value="Unassembled WGS sequence"/>
</dbReference>
<evidence type="ECO:0000313" key="4">
    <source>
        <dbReference type="Proteomes" id="UP001597357"/>
    </source>
</evidence>
<gene>
    <name evidence="3" type="ORF">ACFSQ0_01205</name>
</gene>
<evidence type="ECO:0000256" key="2">
    <source>
        <dbReference type="SAM" id="SignalP"/>
    </source>
</evidence>
<evidence type="ECO:0000256" key="1">
    <source>
        <dbReference type="SAM" id="Phobius"/>
    </source>
</evidence>
<keyword evidence="1" id="KW-1133">Transmembrane helix</keyword>
<accession>A0ABW5SBR4</accession>
<feature type="signal peptide" evidence="2">
    <location>
        <begin position="1"/>
        <end position="26"/>
    </location>
</feature>
<name>A0ABW5SBR4_9FLAO</name>
<feature type="chain" id="PRO_5046480317" evidence="2">
    <location>
        <begin position="27"/>
        <end position="68"/>
    </location>
</feature>
<organism evidence="3 4">
    <name type="scientific">Mesonia sediminis</name>
    <dbReference type="NCBI Taxonomy" id="1703946"/>
    <lineage>
        <taxon>Bacteria</taxon>
        <taxon>Pseudomonadati</taxon>
        <taxon>Bacteroidota</taxon>
        <taxon>Flavobacteriia</taxon>
        <taxon>Flavobacteriales</taxon>
        <taxon>Flavobacteriaceae</taxon>
        <taxon>Mesonia</taxon>
    </lineage>
</organism>
<keyword evidence="1" id="KW-0812">Transmembrane</keyword>